<dbReference type="InterPro" id="IPR013088">
    <property type="entry name" value="Znf_NHR/GATA"/>
</dbReference>
<evidence type="ECO:0000256" key="6">
    <source>
        <dbReference type="ARBA" id="ARBA00023015"/>
    </source>
</evidence>
<keyword evidence="6 11" id="KW-0805">Transcription regulation</keyword>
<keyword evidence="5 11" id="KW-0862">Zinc</keyword>
<proteinExistence type="inferred from homology"/>
<dbReference type="OrthoDB" id="5817395at2759"/>
<sequence>MSQRLAEMPPSTSTVFLAQAGPSSAENGSPGKNGARIVISKVKNMLYCAVCGDSALGKHYGVFACNGCKGFFRRSIWKSRTYICRFGGDCPIEKEQRNACRACRLTRCLKVGMNPRAVQGEAVEEPEWDEEAMPDTRDSETQTDVAQCSSYTLDYHRKKRKEEVLRTLREVFSRTDHPENGQGPKSGSYDFKHAFYNNHLVSLRTPLTPTGHRPATISDVINDFRRTFVLYSDLLLSVAEFHMCCEEDKMKIAKSRFAAFYWWMTSNWSVIAGCPGVCYSNGTYHPSDPAEQPMPKIDVKGVCQTCTETLILPLKELKLTEEERLIGALLVIFADAVPNVTEDTSNILEKARDNYIDILMSCCNADGDLETATRIGKIILLVSSITSLIFRSTDNIQLSATLHVVVSDDWTSELMDHRYKRQF</sequence>
<name>A0A8S1HQQ0_9PELO</name>
<keyword evidence="7 11" id="KW-0238">DNA-binding</keyword>
<evidence type="ECO:0000313" key="14">
    <source>
        <dbReference type="EMBL" id="CAD6198769.1"/>
    </source>
</evidence>
<dbReference type="InterPro" id="IPR000536">
    <property type="entry name" value="Nucl_hrmn_rcpt_lig-bd"/>
</dbReference>
<dbReference type="SMART" id="SM00430">
    <property type="entry name" value="HOLI"/>
    <property type="match status" value="1"/>
</dbReference>
<dbReference type="GO" id="GO:0003700">
    <property type="term" value="F:DNA-binding transcription factor activity"/>
    <property type="evidence" value="ECO:0007669"/>
    <property type="project" value="InterPro"/>
</dbReference>
<dbReference type="FunFam" id="3.30.50.10:FF:000030">
    <property type="entry name" value="Nuclear Hormone Receptor family"/>
    <property type="match status" value="1"/>
</dbReference>
<protein>
    <recommendedName>
        <fullName evidence="16">Nuclear receptor domain-containing protein</fullName>
    </recommendedName>
</protein>
<keyword evidence="9 11" id="KW-0675">Receptor</keyword>
<dbReference type="PANTHER" id="PTHR47630:SF2">
    <property type="entry name" value="NUCLEAR HORMONE RECEPTOR FAMILY MEMBER NHR-61"/>
    <property type="match status" value="1"/>
</dbReference>
<evidence type="ECO:0008006" key="16">
    <source>
        <dbReference type="Google" id="ProtNLM"/>
    </source>
</evidence>
<feature type="domain" description="Nuclear receptor" evidence="12">
    <location>
        <begin position="45"/>
        <end position="120"/>
    </location>
</feature>
<evidence type="ECO:0000256" key="5">
    <source>
        <dbReference type="ARBA" id="ARBA00022833"/>
    </source>
</evidence>
<evidence type="ECO:0000256" key="9">
    <source>
        <dbReference type="ARBA" id="ARBA00023170"/>
    </source>
</evidence>
<evidence type="ECO:0000256" key="2">
    <source>
        <dbReference type="ARBA" id="ARBA00005993"/>
    </source>
</evidence>
<gene>
    <name evidence="14" type="ORF">CAUJ_LOCUS14675</name>
</gene>
<dbReference type="CDD" id="cd06960">
    <property type="entry name" value="NR_DBD_HNF4A"/>
    <property type="match status" value="1"/>
</dbReference>
<evidence type="ECO:0000256" key="1">
    <source>
        <dbReference type="ARBA" id="ARBA00004123"/>
    </source>
</evidence>
<dbReference type="Pfam" id="PF00105">
    <property type="entry name" value="zf-C4"/>
    <property type="match status" value="1"/>
</dbReference>
<dbReference type="Gene3D" id="1.10.565.10">
    <property type="entry name" value="Retinoid X Receptor"/>
    <property type="match status" value="1"/>
</dbReference>
<dbReference type="InterPro" id="IPR052499">
    <property type="entry name" value="C.elegans_NHRs"/>
</dbReference>
<evidence type="ECO:0000313" key="15">
    <source>
        <dbReference type="Proteomes" id="UP000835052"/>
    </source>
</evidence>
<feature type="domain" description="NR LBD" evidence="13">
    <location>
        <begin position="160"/>
        <end position="418"/>
    </location>
</feature>
<dbReference type="InterPro" id="IPR049636">
    <property type="entry name" value="HNF4-like_DBD"/>
</dbReference>
<evidence type="ECO:0000259" key="12">
    <source>
        <dbReference type="PROSITE" id="PS51030"/>
    </source>
</evidence>
<dbReference type="GO" id="GO:0000978">
    <property type="term" value="F:RNA polymerase II cis-regulatory region sequence-specific DNA binding"/>
    <property type="evidence" value="ECO:0007669"/>
    <property type="project" value="InterPro"/>
</dbReference>
<comment type="caution">
    <text evidence="14">The sequence shown here is derived from an EMBL/GenBank/DDBJ whole genome shotgun (WGS) entry which is preliminary data.</text>
</comment>
<dbReference type="Gene3D" id="3.30.50.10">
    <property type="entry name" value="Erythroid Transcription Factor GATA-1, subunit A"/>
    <property type="match status" value="1"/>
</dbReference>
<dbReference type="SUPFAM" id="SSF57716">
    <property type="entry name" value="Glucocorticoid receptor-like (DNA-binding domain)"/>
    <property type="match status" value="1"/>
</dbReference>
<dbReference type="SMART" id="SM00399">
    <property type="entry name" value="ZnF_C4"/>
    <property type="match status" value="1"/>
</dbReference>
<keyword evidence="3 11" id="KW-0479">Metal-binding</keyword>
<accession>A0A8S1HQQ0</accession>
<dbReference type="GO" id="GO:0005634">
    <property type="term" value="C:nucleus"/>
    <property type="evidence" value="ECO:0007669"/>
    <property type="project" value="UniProtKB-SubCell"/>
</dbReference>
<reference evidence="14" key="1">
    <citation type="submission" date="2020-10" db="EMBL/GenBank/DDBJ databases">
        <authorList>
            <person name="Kikuchi T."/>
        </authorList>
    </citation>
    <scope>NUCLEOTIDE SEQUENCE</scope>
    <source>
        <strain evidence="14">NKZ352</strain>
    </source>
</reference>
<evidence type="ECO:0000256" key="4">
    <source>
        <dbReference type="ARBA" id="ARBA00022771"/>
    </source>
</evidence>
<dbReference type="PROSITE" id="PS51030">
    <property type="entry name" value="NUCLEAR_REC_DBD_2"/>
    <property type="match status" value="1"/>
</dbReference>
<dbReference type="PANTHER" id="PTHR47630">
    <property type="entry name" value="NUCLEAR HORMONE RECEPTOR FAMILY-RELATED-RELATED"/>
    <property type="match status" value="1"/>
</dbReference>
<evidence type="ECO:0000259" key="13">
    <source>
        <dbReference type="PROSITE" id="PS51843"/>
    </source>
</evidence>
<evidence type="ECO:0000256" key="10">
    <source>
        <dbReference type="ARBA" id="ARBA00023242"/>
    </source>
</evidence>
<keyword evidence="8 11" id="KW-0804">Transcription</keyword>
<keyword evidence="4 11" id="KW-0863">Zinc-finger</keyword>
<evidence type="ECO:0000256" key="7">
    <source>
        <dbReference type="ARBA" id="ARBA00023125"/>
    </source>
</evidence>
<dbReference type="InterPro" id="IPR001628">
    <property type="entry name" value="Znf_hrmn_rcpt"/>
</dbReference>
<keyword evidence="10 11" id="KW-0539">Nucleus</keyword>
<dbReference type="Pfam" id="PF00104">
    <property type="entry name" value="Hormone_recep"/>
    <property type="match status" value="1"/>
</dbReference>
<evidence type="ECO:0000256" key="11">
    <source>
        <dbReference type="RuleBase" id="RU004334"/>
    </source>
</evidence>
<comment type="similarity">
    <text evidence="2 11">Belongs to the nuclear hormone receptor family.</text>
</comment>
<keyword evidence="15" id="KW-1185">Reference proteome</keyword>
<evidence type="ECO:0000256" key="8">
    <source>
        <dbReference type="ARBA" id="ARBA00023163"/>
    </source>
</evidence>
<dbReference type="AlphaFoldDB" id="A0A8S1HQQ0"/>
<dbReference type="GO" id="GO:0008270">
    <property type="term" value="F:zinc ion binding"/>
    <property type="evidence" value="ECO:0007669"/>
    <property type="project" value="UniProtKB-KW"/>
</dbReference>
<dbReference type="PROSITE" id="PS00031">
    <property type="entry name" value="NUCLEAR_REC_DBD_1"/>
    <property type="match status" value="1"/>
</dbReference>
<organism evidence="14 15">
    <name type="scientific">Caenorhabditis auriculariae</name>
    <dbReference type="NCBI Taxonomy" id="2777116"/>
    <lineage>
        <taxon>Eukaryota</taxon>
        <taxon>Metazoa</taxon>
        <taxon>Ecdysozoa</taxon>
        <taxon>Nematoda</taxon>
        <taxon>Chromadorea</taxon>
        <taxon>Rhabditida</taxon>
        <taxon>Rhabditina</taxon>
        <taxon>Rhabditomorpha</taxon>
        <taxon>Rhabditoidea</taxon>
        <taxon>Rhabditidae</taxon>
        <taxon>Peloderinae</taxon>
        <taxon>Caenorhabditis</taxon>
    </lineage>
</organism>
<dbReference type="InterPro" id="IPR035500">
    <property type="entry name" value="NHR-like_dom_sf"/>
</dbReference>
<dbReference type="PRINTS" id="PR00047">
    <property type="entry name" value="STROIDFINGER"/>
</dbReference>
<dbReference type="PROSITE" id="PS51843">
    <property type="entry name" value="NR_LBD"/>
    <property type="match status" value="1"/>
</dbReference>
<dbReference type="EMBL" id="CAJGYM010000138">
    <property type="protein sequence ID" value="CAD6198769.1"/>
    <property type="molecule type" value="Genomic_DNA"/>
</dbReference>
<comment type="subcellular location">
    <subcellularLocation>
        <location evidence="1 11">Nucleus</location>
    </subcellularLocation>
</comment>
<dbReference type="Proteomes" id="UP000835052">
    <property type="component" value="Unassembled WGS sequence"/>
</dbReference>
<dbReference type="SUPFAM" id="SSF48508">
    <property type="entry name" value="Nuclear receptor ligand-binding domain"/>
    <property type="match status" value="1"/>
</dbReference>
<evidence type="ECO:0000256" key="3">
    <source>
        <dbReference type="ARBA" id="ARBA00022723"/>
    </source>
</evidence>